<comment type="subcellular location">
    <subcellularLocation>
        <location evidence="8">Endomembrane system</location>
        <topology evidence="8">Single-pass membrane protein</topology>
    </subcellularLocation>
    <subcellularLocation>
        <location evidence="1">Membrane</location>
        <topology evidence="1">Single-pass type I membrane protein</topology>
    </subcellularLocation>
</comment>
<reference evidence="12" key="1">
    <citation type="submission" date="2021-01" db="EMBL/GenBank/DDBJ databases">
        <authorList>
            <person name="Corre E."/>
            <person name="Pelletier E."/>
            <person name="Niang G."/>
            <person name="Scheremetjew M."/>
            <person name="Finn R."/>
            <person name="Kale V."/>
            <person name="Holt S."/>
            <person name="Cochrane G."/>
            <person name="Meng A."/>
            <person name="Brown T."/>
            <person name="Cohen L."/>
        </authorList>
    </citation>
    <scope>NUCLEOTIDE SEQUENCE</scope>
    <source>
        <strain evidence="12">CCMP125</strain>
    </source>
</reference>
<accession>A0A7S2YM01</accession>
<dbReference type="EMBL" id="HBHT01031377">
    <property type="protein sequence ID" value="CAD9983376.1"/>
    <property type="molecule type" value="Transcribed_RNA"/>
</dbReference>
<protein>
    <recommendedName>
        <fullName evidence="11">Vacuolar sorting receptor thioredoxin-like domain-containing protein</fullName>
    </recommendedName>
</protein>
<feature type="domain" description="Vacuolar sorting receptor thioredoxin-like" evidence="11">
    <location>
        <begin position="53"/>
        <end position="237"/>
    </location>
</feature>
<keyword evidence="2 10" id="KW-0812">Transmembrane</keyword>
<evidence type="ECO:0000256" key="2">
    <source>
        <dbReference type="ARBA" id="ARBA00022692"/>
    </source>
</evidence>
<keyword evidence="6 10" id="KW-0472">Membrane</keyword>
<evidence type="ECO:0000256" key="8">
    <source>
        <dbReference type="ARBA" id="ARBA00037847"/>
    </source>
</evidence>
<evidence type="ECO:0000313" key="12">
    <source>
        <dbReference type="EMBL" id="CAD9983376.1"/>
    </source>
</evidence>
<gene>
    <name evidence="12" type="ORF">APAL1065_LOCUS21087</name>
</gene>
<feature type="region of interest" description="Disordered" evidence="9">
    <location>
        <begin position="367"/>
        <end position="407"/>
    </location>
</feature>
<dbReference type="GO" id="GO:0016020">
    <property type="term" value="C:membrane"/>
    <property type="evidence" value="ECO:0007669"/>
    <property type="project" value="UniProtKB-SubCell"/>
</dbReference>
<feature type="compositionally biased region" description="Polar residues" evidence="9">
    <location>
        <begin position="393"/>
        <end position="407"/>
    </location>
</feature>
<keyword evidence="3" id="KW-0732">Signal</keyword>
<organism evidence="12">
    <name type="scientific">Entomoneis paludosa</name>
    <dbReference type="NCBI Taxonomy" id="265537"/>
    <lineage>
        <taxon>Eukaryota</taxon>
        <taxon>Sar</taxon>
        <taxon>Stramenopiles</taxon>
        <taxon>Ochrophyta</taxon>
        <taxon>Bacillariophyta</taxon>
        <taxon>Bacillariophyceae</taxon>
        <taxon>Bacillariophycidae</taxon>
        <taxon>Entomoneidaceae</taxon>
        <taxon>Entomoneis</taxon>
    </lineage>
</organism>
<proteinExistence type="predicted"/>
<dbReference type="AlphaFoldDB" id="A0A7S2YM01"/>
<evidence type="ECO:0000256" key="1">
    <source>
        <dbReference type="ARBA" id="ARBA00004479"/>
    </source>
</evidence>
<sequence length="407" mass="45451">MADLDGLNSAIEIPSFLITKHDSDAIKTVMKEQNRVVRVQIDFGVSDPKDRVVDYKFWFQPGEKSAFRFVTEFKDIVVALGDRVSFTPFYPISDGTLNACRPSSTTSGYDTYGNAKKVLMSDCSPSFSCTNGGRYCVFESDLFPFVSGADLVAESLRRLCIWDQHQIGLKWWDYIREFAVQCHSDAENPALFTSKDCIEKIYEQVGIDGSKIDLCMQYNGGLADDTVNTMLEKQLANRPGVVPYSLIDNRYELYDATDPEDVFLVICEEFPSEDKPLACNNCVPCNDWQDCLKNGGVCKSSSTPQDTEDSSQENSHATLSVGQFLLLPLYNMLVALLLLVVGLLGYRHISGRSSSFGDCNRAFSKAASEEEEGENEDLRTGQQVEFDQVFETPETSSKANERSNMIV</sequence>
<dbReference type="PANTHER" id="PTHR22702">
    <property type="entry name" value="PROTEASE-ASSOCIATED DOMAIN-CONTAINING PROTEIN"/>
    <property type="match status" value="1"/>
</dbReference>
<dbReference type="PANTHER" id="PTHR22702:SF1">
    <property type="entry name" value="PROTEASE-ASSOCIATED DOMAIN-CONTAINING PROTEIN 1"/>
    <property type="match status" value="1"/>
</dbReference>
<evidence type="ECO:0000256" key="9">
    <source>
        <dbReference type="SAM" id="MobiDB-lite"/>
    </source>
</evidence>
<dbReference type="GO" id="GO:0012505">
    <property type="term" value="C:endomembrane system"/>
    <property type="evidence" value="ECO:0007669"/>
    <property type="project" value="UniProtKB-SubCell"/>
</dbReference>
<dbReference type="Pfam" id="PF25011">
    <property type="entry name" value="VSR_TRX"/>
    <property type="match status" value="1"/>
</dbReference>
<keyword evidence="7" id="KW-0325">Glycoprotein</keyword>
<keyword evidence="5 10" id="KW-1133">Transmembrane helix</keyword>
<evidence type="ECO:0000256" key="10">
    <source>
        <dbReference type="SAM" id="Phobius"/>
    </source>
</evidence>
<dbReference type="InterPro" id="IPR056858">
    <property type="entry name" value="VSR_TRX"/>
</dbReference>
<evidence type="ECO:0000256" key="5">
    <source>
        <dbReference type="ARBA" id="ARBA00022989"/>
    </source>
</evidence>
<evidence type="ECO:0000256" key="7">
    <source>
        <dbReference type="ARBA" id="ARBA00023180"/>
    </source>
</evidence>
<evidence type="ECO:0000256" key="6">
    <source>
        <dbReference type="ARBA" id="ARBA00023136"/>
    </source>
</evidence>
<name>A0A7S2YM01_9STRA</name>
<feature type="transmembrane region" description="Helical" evidence="10">
    <location>
        <begin position="324"/>
        <end position="346"/>
    </location>
</feature>
<evidence type="ECO:0000256" key="4">
    <source>
        <dbReference type="ARBA" id="ARBA00022737"/>
    </source>
</evidence>
<keyword evidence="4" id="KW-0677">Repeat</keyword>
<evidence type="ECO:0000256" key="3">
    <source>
        <dbReference type="ARBA" id="ARBA00022729"/>
    </source>
</evidence>
<evidence type="ECO:0000259" key="11">
    <source>
        <dbReference type="Pfam" id="PF25011"/>
    </source>
</evidence>